<organism evidence="1">
    <name type="scientific">Ixodes ricinus</name>
    <name type="common">Common tick</name>
    <name type="synonym">Acarus ricinus</name>
    <dbReference type="NCBI Taxonomy" id="34613"/>
    <lineage>
        <taxon>Eukaryota</taxon>
        <taxon>Metazoa</taxon>
        <taxon>Ecdysozoa</taxon>
        <taxon>Arthropoda</taxon>
        <taxon>Chelicerata</taxon>
        <taxon>Arachnida</taxon>
        <taxon>Acari</taxon>
        <taxon>Parasitiformes</taxon>
        <taxon>Ixodida</taxon>
        <taxon>Ixodoidea</taxon>
        <taxon>Ixodidae</taxon>
        <taxon>Ixodinae</taxon>
        <taxon>Ixodes</taxon>
    </lineage>
</organism>
<protein>
    <submittedName>
        <fullName evidence="1">Putative secreted protein</fullName>
    </submittedName>
</protein>
<dbReference type="AlphaFoldDB" id="A0A6B0U965"/>
<sequence>MLCTRTVMVSLAVTGRAARGVCGHDLNVLVLLGLGVHAHRVVVAGHGRLDVPSNLPREGLPQWVLVMVSACSTQISEVALLLQRGS</sequence>
<accession>A0A6B0U965</accession>
<proteinExistence type="predicted"/>
<evidence type="ECO:0000313" key="1">
    <source>
        <dbReference type="EMBL" id="MXU85414.1"/>
    </source>
</evidence>
<dbReference type="EMBL" id="GIFC01003331">
    <property type="protein sequence ID" value="MXU85414.1"/>
    <property type="molecule type" value="Transcribed_RNA"/>
</dbReference>
<name>A0A6B0U965_IXORI</name>
<reference evidence="1" key="1">
    <citation type="submission" date="2019-12" db="EMBL/GenBank/DDBJ databases">
        <title>An insight into the sialome of adult female Ixodes ricinus ticks feeding for 6 days.</title>
        <authorList>
            <person name="Perner J."/>
            <person name="Ribeiro J.M.C."/>
        </authorList>
    </citation>
    <scope>NUCLEOTIDE SEQUENCE</scope>
    <source>
        <strain evidence="1">Semi-engorged</strain>
        <tissue evidence="1">Salivary glands</tissue>
    </source>
</reference>